<dbReference type="Pfam" id="PF00468">
    <property type="entry name" value="Ribosomal_L34"/>
    <property type="match status" value="1"/>
</dbReference>
<dbReference type="GO" id="GO:0006412">
    <property type="term" value="P:translation"/>
    <property type="evidence" value="ECO:0007669"/>
    <property type="project" value="UniProtKB-UniRule"/>
</dbReference>
<evidence type="ECO:0000256" key="2">
    <source>
        <dbReference type="ARBA" id="ARBA00022980"/>
    </source>
</evidence>
<evidence type="ECO:0000256" key="3">
    <source>
        <dbReference type="ARBA" id="ARBA00023274"/>
    </source>
</evidence>
<dbReference type="Gene3D" id="1.10.287.3980">
    <property type="match status" value="1"/>
</dbReference>
<dbReference type="GO" id="GO:1990904">
    <property type="term" value="C:ribonucleoprotein complex"/>
    <property type="evidence" value="ECO:0007669"/>
    <property type="project" value="UniProtKB-KW"/>
</dbReference>
<feature type="compositionally biased region" description="Basic residues" evidence="5">
    <location>
        <begin position="1"/>
        <end position="15"/>
    </location>
</feature>
<comment type="subcellular location">
    <subcellularLocation>
        <location evidence="4">Plastid</location>
        <location evidence="4">Chloroplast</location>
    </subcellularLocation>
</comment>
<dbReference type="GO" id="GO:0009507">
    <property type="term" value="C:chloroplast"/>
    <property type="evidence" value="ECO:0007669"/>
    <property type="project" value="UniProtKB-SubCell"/>
</dbReference>
<dbReference type="GO" id="GO:0003735">
    <property type="term" value="F:structural constituent of ribosome"/>
    <property type="evidence" value="ECO:0007669"/>
    <property type="project" value="InterPro"/>
</dbReference>
<gene>
    <name evidence="4 6" type="primary">rpl34</name>
    <name evidence="6" type="ORF">JFC0074_38</name>
</gene>
<organism evidence="6">
    <name type="scientific">Galaxaura rugosa</name>
    <dbReference type="NCBI Taxonomy" id="268570"/>
    <lineage>
        <taxon>Eukaryota</taxon>
        <taxon>Rhodophyta</taxon>
        <taxon>Florideophyceae</taxon>
        <taxon>Nemaliophycidae</taxon>
        <taxon>Nemaliales</taxon>
        <taxon>Galaxauraceae</taxon>
        <taxon>Galaxaura</taxon>
    </lineage>
</organism>
<dbReference type="InterPro" id="IPR000271">
    <property type="entry name" value="Ribosomal_bL34"/>
</dbReference>
<keyword evidence="3 4" id="KW-0687">Ribonucleoprotein</keyword>
<dbReference type="AlphaFoldDB" id="A0A1G4NSR8"/>
<keyword evidence="6" id="KW-0934">Plastid</keyword>
<evidence type="ECO:0000256" key="4">
    <source>
        <dbReference type="HAMAP-Rule" id="MF_00391"/>
    </source>
</evidence>
<feature type="region of interest" description="Disordered" evidence="5">
    <location>
        <begin position="1"/>
        <end position="42"/>
    </location>
</feature>
<keyword evidence="2 4" id="KW-0689">Ribosomal protein</keyword>
<protein>
    <recommendedName>
        <fullName evidence="4">Large ribosomal subunit protein bL34c</fullName>
    </recommendedName>
</protein>
<accession>A0A1G4NSR8</accession>
<evidence type="ECO:0000256" key="1">
    <source>
        <dbReference type="ARBA" id="ARBA00010111"/>
    </source>
</evidence>
<proteinExistence type="inferred from homology"/>
<evidence type="ECO:0000256" key="5">
    <source>
        <dbReference type="SAM" id="MobiDB-lite"/>
    </source>
</evidence>
<name>A0A1G4NSR8_9FLOR</name>
<feature type="compositionally biased region" description="Basic residues" evidence="5">
    <location>
        <begin position="32"/>
        <end position="42"/>
    </location>
</feature>
<reference evidence="6" key="2">
    <citation type="submission" date="2016-10" db="EMBL/GenBank/DDBJ databases">
        <authorList>
            <person name="de Groot N.N."/>
        </authorList>
    </citation>
    <scope>NUCLEOTIDE SEQUENCE</scope>
    <source>
        <strain evidence="6">JFC0074</strain>
    </source>
</reference>
<keyword evidence="6" id="KW-0150">Chloroplast</keyword>
<comment type="similarity">
    <text evidence="1 4">Belongs to the bacterial ribosomal protein bL34 family.</text>
</comment>
<evidence type="ECO:0000313" key="6">
    <source>
        <dbReference type="EMBL" id="SCW21687.1"/>
    </source>
</evidence>
<reference evidence="6" key="1">
    <citation type="submission" date="2016-10" db="EMBL/GenBank/DDBJ databases">
        <title>Chloroplast genomes as a tool to resolve red algal phylogenies: a case study in the Nemaliales.</title>
        <authorList>
            <person name="Costa J.F."/>
            <person name="Lin S.M."/>
            <person name="Macaya E.C."/>
            <person name="Fernandez-Garcia C."/>
            <person name="Verbruggen H."/>
        </authorList>
    </citation>
    <scope>NUCLEOTIDE SEQUENCE</scope>
    <source>
        <strain evidence="6">JFC0074</strain>
    </source>
</reference>
<dbReference type="GeneID" id="29998945"/>
<dbReference type="EMBL" id="LT622865">
    <property type="protein sequence ID" value="SCW21687.1"/>
    <property type="molecule type" value="Genomic_DNA"/>
</dbReference>
<geneLocation type="chloroplast" evidence="6"/>
<dbReference type="HAMAP" id="MF_00391">
    <property type="entry name" value="Ribosomal_bL34"/>
    <property type="match status" value="1"/>
</dbReference>
<dbReference type="GO" id="GO:0005840">
    <property type="term" value="C:ribosome"/>
    <property type="evidence" value="ECO:0007669"/>
    <property type="project" value="UniProtKB-KW"/>
</dbReference>
<dbReference type="RefSeq" id="YP_009313433.1">
    <property type="nucleotide sequence ID" value="NC_031657.1"/>
</dbReference>
<sequence length="42" mass="5062">MTKRTLRGTNRKKNKTSGFRVRMKTSSGRRIISLRRNKKRKK</sequence>
<dbReference type="NCBIfam" id="TIGR01030">
    <property type="entry name" value="rpmH_bact"/>
    <property type="match status" value="1"/>
</dbReference>